<name>A0A2A2JTA3_9BILA</name>
<dbReference type="AlphaFoldDB" id="A0A2A2JTA3"/>
<dbReference type="SMART" id="SM00320">
    <property type="entry name" value="WD40"/>
    <property type="match status" value="4"/>
</dbReference>
<dbReference type="InterPro" id="IPR036322">
    <property type="entry name" value="WD40_repeat_dom_sf"/>
</dbReference>
<protein>
    <submittedName>
        <fullName evidence="1">Uncharacterized protein</fullName>
    </submittedName>
</protein>
<gene>
    <name evidence="1" type="ORF">WR25_07441</name>
</gene>
<dbReference type="Pfam" id="PF00400">
    <property type="entry name" value="WD40"/>
    <property type="match status" value="2"/>
</dbReference>
<comment type="caution">
    <text evidence="1">The sequence shown here is derived from an EMBL/GenBank/DDBJ whole genome shotgun (WGS) entry which is preliminary data.</text>
</comment>
<dbReference type="PANTHER" id="PTHR46202">
    <property type="entry name" value="DNA EXCISION REPAIR PROTEIN ERCC-8"/>
    <property type="match status" value="1"/>
</dbReference>
<accession>A0A2A2JTA3</accession>
<dbReference type="Gene3D" id="2.130.10.10">
    <property type="entry name" value="YVTN repeat-like/Quinoprotein amine dehydrogenase"/>
    <property type="match status" value="1"/>
</dbReference>
<reference evidence="1 2" key="1">
    <citation type="journal article" date="2017" name="Curr. Biol.">
        <title>Genome architecture and evolution of a unichromosomal asexual nematode.</title>
        <authorList>
            <person name="Fradin H."/>
            <person name="Zegar C."/>
            <person name="Gutwein M."/>
            <person name="Lucas J."/>
            <person name="Kovtun M."/>
            <person name="Corcoran D."/>
            <person name="Baugh L.R."/>
            <person name="Kiontke K."/>
            <person name="Gunsalus K."/>
            <person name="Fitch D.H."/>
            <person name="Piano F."/>
        </authorList>
    </citation>
    <scope>NUCLEOTIDE SEQUENCE [LARGE SCALE GENOMIC DNA]</scope>
    <source>
        <strain evidence="1">PF1309</strain>
    </source>
</reference>
<dbReference type="InterPro" id="IPR042238">
    <property type="entry name" value="Rad28/ERCC8/Ckn1/ATCSA-1"/>
</dbReference>
<dbReference type="GO" id="GO:0000109">
    <property type="term" value="C:nucleotide-excision repair complex"/>
    <property type="evidence" value="ECO:0007669"/>
    <property type="project" value="TreeGrafter"/>
</dbReference>
<dbReference type="EMBL" id="LIAE01010235">
    <property type="protein sequence ID" value="PAV64880.1"/>
    <property type="molecule type" value="Genomic_DNA"/>
</dbReference>
<dbReference type="GO" id="GO:0000209">
    <property type="term" value="P:protein polyubiquitination"/>
    <property type="evidence" value="ECO:0007669"/>
    <property type="project" value="TreeGrafter"/>
</dbReference>
<dbReference type="InterPro" id="IPR001680">
    <property type="entry name" value="WD40_rpt"/>
</dbReference>
<dbReference type="GO" id="GO:0006283">
    <property type="term" value="P:transcription-coupled nucleotide-excision repair"/>
    <property type="evidence" value="ECO:0007669"/>
    <property type="project" value="InterPro"/>
</dbReference>
<dbReference type="GO" id="GO:0043161">
    <property type="term" value="P:proteasome-mediated ubiquitin-dependent protein catabolic process"/>
    <property type="evidence" value="ECO:0007669"/>
    <property type="project" value="TreeGrafter"/>
</dbReference>
<dbReference type="PANTHER" id="PTHR46202:SF1">
    <property type="entry name" value="DNA EXCISION REPAIR PROTEIN ERCC-8"/>
    <property type="match status" value="1"/>
</dbReference>
<evidence type="ECO:0000313" key="1">
    <source>
        <dbReference type="EMBL" id="PAV64880.1"/>
    </source>
</evidence>
<dbReference type="InterPro" id="IPR015943">
    <property type="entry name" value="WD40/YVTN_repeat-like_dom_sf"/>
</dbReference>
<dbReference type="Proteomes" id="UP000218231">
    <property type="component" value="Unassembled WGS sequence"/>
</dbReference>
<proteinExistence type="predicted"/>
<dbReference type="SUPFAM" id="SSF50978">
    <property type="entry name" value="WD40 repeat-like"/>
    <property type="match status" value="1"/>
</dbReference>
<dbReference type="OrthoDB" id="361494at2759"/>
<dbReference type="STRING" id="2018661.A0A2A2JTA3"/>
<evidence type="ECO:0000313" key="2">
    <source>
        <dbReference type="Proteomes" id="UP000218231"/>
    </source>
</evidence>
<dbReference type="GO" id="GO:0031464">
    <property type="term" value="C:Cul4A-RING E3 ubiquitin ligase complex"/>
    <property type="evidence" value="ECO:0007669"/>
    <property type="project" value="TreeGrafter"/>
</dbReference>
<organism evidence="1 2">
    <name type="scientific">Diploscapter pachys</name>
    <dbReference type="NCBI Taxonomy" id="2018661"/>
    <lineage>
        <taxon>Eukaryota</taxon>
        <taxon>Metazoa</taxon>
        <taxon>Ecdysozoa</taxon>
        <taxon>Nematoda</taxon>
        <taxon>Chromadorea</taxon>
        <taxon>Rhabditida</taxon>
        <taxon>Rhabditina</taxon>
        <taxon>Rhabditomorpha</taxon>
        <taxon>Rhabditoidea</taxon>
        <taxon>Rhabditidae</taxon>
        <taxon>Diploscapter</taxon>
    </lineage>
</organism>
<sequence length="398" mass="44685">MKPCCSASPNSISRREIGILKPLQLSRRILDSRLTQLAARRFIKVKLAKAAPITCIDIDNNEHSFLLCGASNGSIGLCNLHLVDDGTSHKWNLSNPGFPFSHDFMVTDCQWYPQDNQIGITSSMDKTVKVFDLPSCSIIDTFKYDKPPLQIHWNELDSNTPLIAVAHNSSNVPLLDLRVGETSQHLRSKKSSICAVRWCPTRRHILAVGDIEGCVSFWDVRSGRSALRREKTTKGPVGGIKFSSNGVYSVVVAASRVVSIWDIDSWKRIAKHKINMTNLDLNRDNPCVRFDISDEGDSLRIAVPCNEDIAYLNYNNGEFTESRMRGHISNVHAVRFRRHYQQVNFSSDFFDLFKNRLKIRINCSALQLLERSNRAGMDGRIRLSAARVFAGSAGSFEG</sequence>
<keyword evidence="2" id="KW-1185">Reference proteome</keyword>